<dbReference type="Gene3D" id="3.30.200.20">
    <property type="entry name" value="Phosphorylase Kinase, domain 1"/>
    <property type="match status" value="1"/>
</dbReference>
<dbReference type="Pfam" id="PF00069">
    <property type="entry name" value="Pkinase"/>
    <property type="match status" value="1"/>
</dbReference>
<proteinExistence type="predicted"/>
<gene>
    <name evidence="6" type="ORF">NAEGRDRAFT_63874</name>
</gene>
<organism evidence="7">
    <name type="scientific">Naegleria gruberi</name>
    <name type="common">Amoeba</name>
    <dbReference type="NCBI Taxonomy" id="5762"/>
    <lineage>
        <taxon>Eukaryota</taxon>
        <taxon>Discoba</taxon>
        <taxon>Heterolobosea</taxon>
        <taxon>Tetramitia</taxon>
        <taxon>Eutetramitia</taxon>
        <taxon>Vahlkampfiidae</taxon>
        <taxon>Naegleria</taxon>
    </lineage>
</organism>
<dbReference type="Gene3D" id="1.10.510.10">
    <property type="entry name" value="Transferase(Phosphotransferase) domain 1"/>
    <property type="match status" value="1"/>
</dbReference>
<dbReference type="AlphaFoldDB" id="D2V4Q8"/>
<dbReference type="EMBL" id="GG738852">
    <property type="protein sequence ID" value="EFC48144.1"/>
    <property type="molecule type" value="Genomic_DNA"/>
</dbReference>
<dbReference type="InterPro" id="IPR045269">
    <property type="entry name" value="Atg1-like"/>
</dbReference>
<dbReference type="InterPro" id="IPR000719">
    <property type="entry name" value="Prot_kinase_dom"/>
</dbReference>
<dbReference type="PROSITE" id="PS50011">
    <property type="entry name" value="PROTEIN_KINASE_DOM"/>
    <property type="match status" value="1"/>
</dbReference>
<dbReference type="GO" id="GO:0010506">
    <property type="term" value="P:regulation of autophagy"/>
    <property type="evidence" value="ECO:0007669"/>
    <property type="project" value="InterPro"/>
</dbReference>
<dbReference type="CDD" id="cd14014">
    <property type="entry name" value="STKc_PknB_like"/>
    <property type="match status" value="1"/>
</dbReference>
<feature type="binding site" evidence="3">
    <location>
        <position position="452"/>
    </location>
    <ligand>
        <name>ATP</name>
        <dbReference type="ChEBI" id="CHEBI:30616"/>
    </ligand>
</feature>
<dbReference type="InterPro" id="IPR011009">
    <property type="entry name" value="Kinase-like_dom_sf"/>
</dbReference>
<reference evidence="6 7" key="1">
    <citation type="journal article" date="2010" name="Cell">
        <title>The genome of Naegleria gruberi illuminates early eukaryotic versatility.</title>
        <authorList>
            <person name="Fritz-Laylin L.K."/>
            <person name="Prochnik S.E."/>
            <person name="Ginger M.L."/>
            <person name="Dacks J.B."/>
            <person name="Carpenter M.L."/>
            <person name="Field M.C."/>
            <person name="Kuo A."/>
            <person name="Paredez A."/>
            <person name="Chapman J."/>
            <person name="Pham J."/>
            <person name="Shu S."/>
            <person name="Neupane R."/>
            <person name="Cipriano M."/>
            <person name="Mancuso J."/>
            <person name="Tu H."/>
            <person name="Salamov A."/>
            <person name="Lindquist E."/>
            <person name="Shapiro H."/>
            <person name="Lucas S."/>
            <person name="Grigoriev I.V."/>
            <person name="Cande W.Z."/>
            <person name="Fulton C."/>
            <person name="Rokhsar D.S."/>
            <person name="Dawson S.C."/>
        </authorList>
    </citation>
    <scope>NUCLEOTIDE SEQUENCE [LARGE SCALE GENOMIC DNA]</scope>
    <source>
        <strain evidence="6 7">NEG-M</strain>
    </source>
</reference>
<dbReference type="PROSITE" id="PS00107">
    <property type="entry name" value="PROTEIN_KINASE_ATP"/>
    <property type="match status" value="1"/>
</dbReference>
<keyword evidence="4" id="KW-1133">Transmembrane helix</keyword>
<dbReference type="eggNOG" id="KOG0583">
    <property type="taxonomic scope" value="Eukaryota"/>
</dbReference>
<dbReference type="SUPFAM" id="SSF56112">
    <property type="entry name" value="Protein kinase-like (PK-like)"/>
    <property type="match status" value="1"/>
</dbReference>
<dbReference type="GO" id="GO:0004674">
    <property type="term" value="F:protein serine/threonine kinase activity"/>
    <property type="evidence" value="ECO:0007669"/>
    <property type="project" value="InterPro"/>
</dbReference>
<dbReference type="Proteomes" id="UP000006671">
    <property type="component" value="Unassembled WGS sequence"/>
</dbReference>
<dbReference type="InParanoid" id="D2V4Q8"/>
<keyword evidence="4" id="KW-0812">Transmembrane</keyword>
<dbReference type="PANTHER" id="PTHR24348">
    <property type="entry name" value="SERINE/THREONINE-PROTEIN KINASE UNC-51-RELATED"/>
    <property type="match status" value="1"/>
</dbReference>
<evidence type="ECO:0000259" key="5">
    <source>
        <dbReference type="PROSITE" id="PS50011"/>
    </source>
</evidence>
<evidence type="ECO:0000256" key="1">
    <source>
        <dbReference type="ARBA" id="ARBA00022741"/>
    </source>
</evidence>
<dbReference type="InterPro" id="IPR008271">
    <property type="entry name" value="Ser/Thr_kinase_AS"/>
</dbReference>
<feature type="transmembrane region" description="Helical" evidence="4">
    <location>
        <begin position="197"/>
        <end position="222"/>
    </location>
</feature>
<evidence type="ECO:0000256" key="4">
    <source>
        <dbReference type="SAM" id="Phobius"/>
    </source>
</evidence>
<dbReference type="OrthoDB" id="346907at2759"/>
<sequence>MPSNNLTTFNRTRDTSIISLIDTGTTDYSKSDYAFSKHDTDYSLVIHNPLASSLEFTKFNILQLYKYLSLGVGNNYTTPALLSDYYFCPNCFSDSSINFATDTFTLQIARPPSDKTEYVDVFVGINKKATPNGNYDYQKRLIFTQKESNFTLPIENANYPQATIYVVVLMSGCLSESCTYSVQILRNSKASTVDQSALIAGMIGVGLFILASILIIAILLIVMSCFRKKQKKDKEPSNTYAPVVMMDHSEQQQTLSNNPTLISIEEDIENPKPPQQLAQSSTSTFNMHSNFDKKSPHIEDKITSLKSSFLQRSLQMTSPLQENTSVIKTSFKTANRPTVVIPEKREDLKNVDAMPYMTDQNDHLRRASEVEYVASSIIESYKSQALENNVIRRDSICEDGTDNDCYEDEDYTLQADHRLKDRYVVEKLIGRGSFANVYLALDEKSNTQVAIKSIRIEHYIDEQRVAAVREEGMRMIECKHPHIIQVLDVFPSPLLQSVCFVMQYYKHGDLKSFVEKHPEFVFSKKLMLTLIQQLADALFHLHEVKFITHNDLKPTNIFLDEINLANDWVHVIIGDFGESTKHSPNSSSIQQSKQTNSQLNTKAGLRGTELFLAPELLCGKGELSQATDIWSLGCTLYQVLTGDFKTQIASMLVRDGSVQIALEESVHELLEKNLKRSKRHKCDNYTIDMILLMLRCQPNDRIKANELRHL</sequence>
<accession>D2V4Q8</accession>
<dbReference type="GO" id="GO:0005737">
    <property type="term" value="C:cytoplasm"/>
    <property type="evidence" value="ECO:0007669"/>
    <property type="project" value="TreeGrafter"/>
</dbReference>
<keyword evidence="7" id="KW-1185">Reference proteome</keyword>
<dbReference type="STRING" id="5762.D2V4Q8"/>
<dbReference type="KEGG" id="ngr:NAEGRDRAFT_63874"/>
<dbReference type="PANTHER" id="PTHR24348:SF68">
    <property type="entry name" value="SERINE_THREONINE-PROTEIN KINASE ATG1C"/>
    <property type="match status" value="1"/>
</dbReference>
<evidence type="ECO:0000313" key="7">
    <source>
        <dbReference type="Proteomes" id="UP000006671"/>
    </source>
</evidence>
<keyword evidence="1 3" id="KW-0547">Nucleotide-binding</keyword>
<evidence type="ECO:0000313" key="6">
    <source>
        <dbReference type="EMBL" id="EFC48144.1"/>
    </source>
</evidence>
<dbReference type="GO" id="GO:0005524">
    <property type="term" value="F:ATP binding"/>
    <property type="evidence" value="ECO:0007669"/>
    <property type="project" value="UniProtKB-UniRule"/>
</dbReference>
<dbReference type="GeneID" id="8860521"/>
<dbReference type="PROSITE" id="PS00108">
    <property type="entry name" value="PROTEIN_KINASE_ST"/>
    <property type="match status" value="1"/>
</dbReference>
<keyword evidence="4" id="KW-0472">Membrane</keyword>
<dbReference type="OMA" id="YYFCPNC"/>
<name>D2V4Q8_NAEGR</name>
<dbReference type="VEuPathDB" id="AmoebaDB:NAEGRDRAFT_63874"/>
<evidence type="ECO:0000256" key="3">
    <source>
        <dbReference type="PROSITE-ProRule" id="PRU10141"/>
    </source>
</evidence>
<dbReference type="SMART" id="SM00220">
    <property type="entry name" value="S_TKc"/>
    <property type="match status" value="1"/>
</dbReference>
<dbReference type="RefSeq" id="XP_002680888.1">
    <property type="nucleotide sequence ID" value="XM_002680842.1"/>
</dbReference>
<dbReference type="InterPro" id="IPR017441">
    <property type="entry name" value="Protein_kinase_ATP_BS"/>
</dbReference>
<feature type="domain" description="Protein kinase" evidence="5">
    <location>
        <begin position="423"/>
        <end position="710"/>
    </location>
</feature>
<protein>
    <submittedName>
        <fullName evidence="6">Predicted protein</fullName>
    </submittedName>
</protein>
<evidence type="ECO:0000256" key="2">
    <source>
        <dbReference type="ARBA" id="ARBA00022840"/>
    </source>
</evidence>
<keyword evidence="2 3" id="KW-0067">ATP-binding</keyword>